<feature type="compositionally biased region" description="Basic and acidic residues" evidence="1">
    <location>
        <begin position="13"/>
        <end position="22"/>
    </location>
</feature>
<evidence type="ECO:0000256" key="1">
    <source>
        <dbReference type="SAM" id="MobiDB-lite"/>
    </source>
</evidence>
<organism evidence="2 3">
    <name type="scientific">Geodia barretti</name>
    <name type="common">Barrett's horny sponge</name>
    <dbReference type="NCBI Taxonomy" id="519541"/>
    <lineage>
        <taxon>Eukaryota</taxon>
        <taxon>Metazoa</taxon>
        <taxon>Porifera</taxon>
        <taxon>Demospongiae</taxon>
        <taxon>Heteroscleromorpha</taxon>
        <taxon>Tetractinellida</taxon>
        <taxon>Astrophorina</taxon>
        <taxon>Geodiidae</taxon>
        <taxon>Geodia</taxon>
    </lineage>
</organism>
<evidence type="ECO:0000313" key="2">
    <source>
        <dbReference type="EMBL" id="CAI8006763.1"/>
    </source>
</evidence>
<feature type="region of interest" description="Disordered" evidence="1">
    <location>
        <begin position="1"/>
        <end position="27"/>
    </location>
</feature>
<name>A0AA35R8H1_GEOBA</name>
<dbReference type="Proteomes" id="UP001174909">
    <property type="component" value="Unassembled WGS sequence"/>
</dbReference>
<keyword evidence="3" id="KW-1185">Reference proteome</keyword>
<protein>
    <submittedName>
        <fullName evidence="2">Uncharacterized protein</fullName>
    </submittedName>
</protein>
<reference evidence="2" key="1">
    <citation type="submission" date="2023-03" db="EMBL/GenBank/DDBJ databases">
        <authorList>
            <person name="Steffen K."/>
            <person name="Cardenas P."/>
        </authorList>
    </citation>
    <scope>NUCLEOTIDE SEQUENCE</scope>
</reference>
<sequence length="79" mass="8363">MSTDSEGNGDPQPSKEKEKETKQAYVPGRAVPTEVVAIAVAPTVTNYDATTYKDFPTDLHDVAVGGNLEQVAITASVQL</sequence>
<evidence type="ECO:0000313" key="3">
    <source>
        <dbReference type="Proteomes" id="UP001174909"/>
    </source>
</evidence>
<comment type="caution">
    <text evidence="2">The sequence shown here is derived from an EMBL/GenBank/DDBJ whole genome shotgun (WGS) entry which is preliminary data.</text>
</comment>
<gene>
    <name evidence="2" type="ORF">GBAR_LOCUS4890</name>
</gene>
<dbReference type="AlphaFoldDB" id="A0AA35R8H1"/>
<dbReference type="EMBL" id="CASHTH010000716">
    <property type="protein sequence ID" value="CAI8006763.1"/>
    <property type="molecule type" value="Genomic_DNA"/>
</dbReference>
<accession>A0AA35R8H1</accession>
<proteinExistence type="predicted"/>